<sequence length="119" mass="13499">MYMLQQAVAQRVKSSGLLGCQLFLELLFCLQNGLNKQLYKTQSFDIFTKKAIERAPLESYIVCEGPKLSFVSSTAEPFYLDLSTGLLCSVVRGQMPFLNRNHLSEAKWWLRDVIVVMSG</sequence>
<comment type="caution">
    <text evidence="1">The sequence shown here is derived from an EMBL/GenBank/DDBJ whole genome shotgun (WGS) entry which is preliminary data.</text>
</comment>
<proteinExistence type="predicted"/>
<evidence type="ECO:0000313" key="1">
    <source>
        <dbReference type="EMBL" id="MEQ2305924.1"/>
    </source>
</evidence>
<accession>A0ABV0ZI63</accession>
<organism evidence="1 2">
    <name type="scientific">Ameca splendens</name>
    <dbReference type="NCBI Taxonomy" id="208324"/>
    <lineage>
        <taxon>Eukaryota</taxon>
        <taxon>Metazoa</taxon>
        <taxon>Chordata</taxon>
        <taxon>Craniata</taxon>
        <taxon>Vertebrata</taxon>
        <taxon>Euteleostomi</taxon>
        <taxon>Actinopterygii</taxon>
        <taxon>Neopterygii</taxon>
        <taxon>Teleostei</taxon>
        <taxon>Neoteleostei</taxon>
        <taxon>Acanthomorphata</taxon>
        <taxon>Ovalentaria</taxon>
        <taxon>Atherinomorphae</taxon>
        <taxon>Cyprinodontiformes</taxon>
        <taxon>Goodeidae</taxon>
        <taxon>Ameca</taxon>
    </lineage>
</organism>
<reference evidence="1 2" key="1">
    <citation type="submission" date="2021-06" db="EMBL/GenBank/DDBJ databases">
        <authorList>
            <person name="Palmer J.M."/>
        </authorList>
    </citation>
    <scope>NUCLEOTIDE SEQUENCE [LARGE SCALE GENOMIC DNA]</scope>
    <source>
        <strain evidence="1 2">AS_MEX2019</strain>
        <tissue evidence="1">Muscle</tissue>
    </source>
</reference>
<gene>
    <name evidence="1" type="ORF">AMECASPLE_002977</name>
</gene>
<protein>
    <submittedName>
        <fullName evidence="1">Uncharacterized protein</fullName>
    </submittedName>
</protein>
<keyword evidence="2" id="KW-1185">Reference proteome</keyword>
<dbReference type="EMBL" id="JAHRIP010065946">
    <property type="protein sequence ID" value="MEQ2305924.1"/>
    <property type="molecule type" value="Genomic_DNA"/>
</dbReference>
<name>A0ABV0ZI63_9TELE</name>
<evidence type="ECO:0000313" key="2">
    <source>
        <dbReference type="Proteomes" id="UP001469553"/>
    </source>
</evidence>
<dbReference type="Proteomes" id="UP001469553">
    <property type="component" value="Unassembled WGS sequence"/>
</dbReference>